<dbReference type="PANTHER" id="PTHR37271">
    <property type="entry name" value="KARYOGAMY PROTEIN KAR9"/>
    <property type="match status" value="1"/>
</dbReference>
<dbReference type="GO" id="GO:0043332">
    <property type="term" value="C:mating projection tip"/>
    <property type="evidence" value="ECO:0007669"/>
    <property type="project" value="TreeGrafter"/>
</dbReference>
<feature type="region of interest" description="Disordered" evidence="1">
    <location>
        <begin position="1"/>
        <end position="53"/>
    </location>
</feature>
<comment type="caution">
    <text evidence="2">The sequence shown here is derived from an EMBL/GenBank/DDBJ whole genome shotgun (WGS) entry which is preliminary data.</text>
</comment>
<gene>
    <name evidence="2" type="ORF">NLI96_g11945</name>
</gene>
<feature type="compositionally biased region" description="Low complexity" evidence="1">
    <location>
        <begin position="439"/>
        <end position="449"/>
    </location>
</feature>
<dbReference type="InterPro" id="IPR013889">
    <property type="entry name" value="Karyogamy_KAR9"/>
</dbReference>
<dbReference type="EMBL" id="JANAWD010000885">
    <property type="protein sequence ID" value="KAJ3475268.1"/>
    <property type="molecule type" value="Genomic_DNA"/>
</dbReference>
<dbReference type="GO" id="GO:0005816">
    <property type="term" value="C:spindle pole body"/>
    <property type="evidence" value="ECO:0007669"/>
    <property type="project" value="TreeGrafter"/>
</dbReference>
<dbReference type="GO" id="GO:0030473">
    <property type="term" value="P:nuclear migration along microtubule"/>
    <property type="evidence" value="ECO:0007669"/>
    <property type="project" value="TreeGrafter"/>
</dbReference>
<name>A0AAD5UQT9_9APHY</name>
<evidence type="ECO:0000256" key="1">
    <source>
        <dbReference type="SAM" id="MobiDB-lite"/>
    </source>
</evidence>
<accession>A0AAD5UQT9</accession>
<dbReference type="Proteomes" id="UP001212997">
    <property type="component" value="Unassembled WGS sequence"/>
</dbReference>
<feature type="compositionally biased region" description="Low complexity" evidence="1">
    <location>
        <begin position="33"/>
        <end position="47"/>
    </location>
</feature>
<dbReference type="Pfam" id="PF08580">
    <property type="entry name" value="KAR9"/>
    <property type="match status" value="1"/>
</dbReference>
<feature type="compositionally biased region" description="Basic residues" evidence="1">
    <location>
        <begin position="376"/>
        <end position="387"/>
    </location>
</feature>
<protein>
    <recommendedName>
        <fullName evidence="4">Karyogamy protein</fullName>
    </recommendedName>
</protein>
<evidence type="ECO:0008006" key="4">
    <source>
        <dbReference type="Google" id="ProtNLM"/>
    </source>
</evidence>
<organism evidence="2 3">
    <name type="scientific">Meripilus lineatus</name>
    <dbReference type="NCBI Taxonomy" id="2056292"/>
    <lineage>
        <taxon>Eukaryota</taxon>
        <taxon>Fungi</taxon>
        <taxon>Dikarya</taxon>
        <taxon>Basidiomycota</taxon>
        <taxon>Agaricomycotina</taxon>
        <taxon>Agaricomycetes</taxon>
        <taxon>Polyporales</taxon>
        <taxon>Meripilaceae</taxon>
        <taxon>Meripilus</taxon>
    </lineage>
</organism>
<reference evidence="2" key="1">
    <citation type="submission" date="2022-07" db="EMBL/GenBank/DDBJ databases">
        <title>Genome Sequence of Physisporinus lineatus.</title>
        <authorList>
            <person name="Buettner E."/>
        </authorList>
    </citation>
    <scope>NUCLEOTIDE SEQUENCE</scope>
    <source>
        <strain evidence="2">VT162</strain>
    </source>
</reference>
<feature type="compositionally biased region" description="Low complexity" evidence="1">
    <location>
        <begin position="327"/>
        <end position="343"/>
    </location>
</feature>
<sequence length="514" mass="56793">MSTLTASASSSVSSFHSIPSQRSLLDALPSPPKSYSSGSASSSSLSLNHDDEENVTITANRVQSENNGVQNSSTDISDIQTRIFEIQELRHKSQSGDNSSATRVIDQSLASLDERLESVSQSIKSVNDSLNPLLESVKTPTPGQTLLHDSSSSEDALILRKHATMLSEWDAVQKDSQVLREELKEDKWLTVFRTVTDQADGMMTSLEKAVNRCQDFIYQVQRRGIDDSFSQSSKGSTRSEKPPTFEVLTTLLDSFEAKKKHYMPATTKVLAIIDKGVQDRVTKNGECLRRHAESTQRWKNLKERITRTDIEMENVRKLFLSTDVPPSSSGSSISGQTHTSSQHNGYLATPPSDSRSKSRTLHASSTISRSISPFRKLARKLGGKSKSPKVTPVPVKTLPPTPSSEPVQTLRHRASLFNLLSGTPPTPTTPDRPGHKYSHSLTPDSSPSSRKVEPYKVESSPLRHPSRPAWNSSTRVDDDERERELRSQTCVEEFDGEFKTLVACHVFSVDGIES</sequence>
<dbReference type="PANTHER" id="PTHR37271:SF1">
    <property type="entry name" value="KARYOGAMY PROTEIN KAR9"/>
    <property type="match status" value="1"/>
</dbReference>
<dbReference type="AlphaFoldDB" id="A0AAD5UQT9"/>
<dbReference type="GO" id="GO:0005938">
    <property type="term" value="C:cell cortex"/>
    <property type="evidence" value="ECO:0007669"/>
    <property type="project" value="TreeGrafter"/>
</dbReference>
<feature type="compositionally biased region" description="Low complexity" evidence="1">
    <location>
        <begin position="1"/>
        <end position="20"/>
    </location>
</feature>
<evidence type="ECO:0000313" key="2">
    <source>
        <dbReference type="EMBL" id="KAJ3475268.1"/>
    </source>
</evidence>
<evidence type="ECO:0000313" key="3">
    <source>
        <dbReference type="Proteomes" id="UP001212997"/>
    </source>
</evidence>
<feature type="compositionally biased region" description="Polar residues" evidence="1">
    <location>
        <begin position="361"/>
        <end position="371"/>
    </location>
</feature>
<feature type="region of interest" description="Disordered" evidence="1">
    <location>
        <begin position="321"/>
        <end position="484"/>
    </location>
</feature>
<feature type="compositionally biased region" description="Basic and acidic residues" evidence="1">
    <location>
        <begin position="475"/>
        <end position="484"/>
    </location>
</feature>
<dbReference type="GO" id="GO:0051293">
    <property type="term" value="P:establishment of spindle localization"/>
    <property type="evidence" value="ECO:0007669"/>
    <property type="project" value="TreeGrafter"/>
</dbReference>
<proteinExistence type="predicted"/>
<keyword evidence="3" id="KW-1185">Reference proteome</keyword>